<organism evidence="2 3">
    <name type="scientific">Streptomyces chisholmiae</name>
    <dbReference type="NCBI Taxonomy" id="3075540"/>
    <lineage>
        <taxon>Bacteria</taxon>
        <taxon>Bacillati</taxon>
        <taxon>Actinomycetota</taxon>
        <taxon>Actinomycetes</taxon>
        <taxon>Kitasatosporales</taxon>
        <taxon>Streptomycetaceae</taxon>
        <taxon>Streptomyces</taxon>
    </lineage>
</organism>
<evidence type="ECO:0000256" key="1">
    <source>
        <dbReference type="SAM" id="MobiDB-lite"/>
    </source>
</evidence>
<dbReference type="EMBL" id="JAVREO010000029">
    <property type="protein sequence ID" value="MDT0270573.1"/>
    <property type="molecule type" value="Genomic_DNA"/>
</dbReference>
<comment type="caution">
    <text evidence="2">The sequence shown here is derived from an EMBL/GenBank/DDBJ whole genome shotgun (WGS) entry which is preliminary data.</text>
</comment>
<accession>A0ABU2JZZ4</accession>
<name>A0ABU2JZZ4_9ACTN</name>
<evidence type="ECO:0000313" key="3">
    <source>
        <dbReference type="Proteomes" id="UP001183410"/>
    </source>
</evidence>
<dbReference type="RefSeq" id="WP_311670638.1">
    <property type="nucleotide sequence ID" value="NZ_JAVREO010000029.1"/>
</dbReference>
<dbReference type="NCBIfam" id="TIGR01558">
    <property type="entry name" value="sm_term_P27"/>
    <property type="match status" value="1"/>
</dbReference>
<gene>
    <name evidence="2" type="ORF">RM844_30300</name>
</gene>
<sequence length="148" mass="15448">MLKLPPHLKSVDGGQSTAGPTLADAAKPAAPEKPASLPAAVSEAWDVIVPALDEVGVLARCDGPALELALRHYVTAVAASDDVVAEPRLWDEKNGRPMKNPSSQVFRDHSTAFLEYAKQLGLTFVSRARAPKPDEGAGGADNPFAALG</sequence>
<dbReference type="Proteomes" id="UP001183410">
    <property type="component" value="Unassembled WGS sequence"/>
</dbReference>
<reference evidence="3" key="1">
    <citation type="submission" date="2023-07" db="EMBL/GenBank/DDBJ databases">
        <title>30 novel species of actinomycetes from the DSMZ collection.</title>
        <authorList>
            <person name="Nouioui I."/>
        </authorList>
    </citation>
    <scope>NUCLEOTIDE SEQUENCE [LARGE SCALE GENOMIC DNA]</scope>
    <source>
        <strain evidence="3">DSM 44915</strain>
    </source>
</reference>
<proteinExistence type="predicted"/>
<keyword evidence="3" id="KW-1185">Reference proteome</keyword>
<dbReference type="Pfam" id="PF05119">
    <property type="entry name" value="Terminase_4"/>
    <property type="match status" value="1"/>
</dbReference>
<evidence type="ECO:0000313" key="2">
    <source>
        <dbReference type="EMBL" id="MDT0270573.1"/>
    </source>
</evidence>
<feature type="compositionally biased region" description="Low complexity" evidence="1">
    <location>
        <begin position="18"/>
        <end position="34"/>
    </location>
</feature>
<dbReference type="InterPro" id="IPR006448">
    <property type="entry name" value="Phage_term_ssu_P27"/>
</dbReference>
<protein>
    <submittedName>
        <fullName evidence="2">Phage terminase small subunit P27 family</fullName>
    </submittedName>
</protein>
<feature type="region of interest" description="Disordered" evidence="1">
    <location>
        <begin position="1"/>
        <end position="34"/>
    </location>
</feature>